<dbReference type="GeneID" id="56893747"/>
<evidence type="ECO:0000256" key="7">
    <source>
        <dbReference type="ARBA" id="ARBA00023136"/>
    </source>
</evidence>
<reference evidence="10 11" key="1">
    <citation type="journal article" date="2014" name="Gut Pathog.">
        <title>Gene clusters of Hafnia alvei strain FB1 important in survival and pathogenesis: a draft genome perspective.</title>
        <authorList>
            <person name="Tan J.Y."/>
            <person name="Yin W.F."/>
            <person name="Chan K.G."/>
        </authorList>
    </citation>
    <scope>NUCLEOTIDE SEQUENCE [LARGE SCALE GENOMIC DNA]</scope>
    <source>
        <strain evidence="10 11">FB1</strain>
    </source>
</reference>
<dbReference type="InterPro" id="IPR010771">
    <property type="entry name" value="IgaA"/>
</dbReference>
<accession>A0A097R776</accession>
<dbReference type="OrthoDB" id="8827178at2"/>
<dbReference type="eggNOG" id="ENOG502Z8KK">
    <property type="taxonomic scope" value="Bacteria"/>
</dbReference>
<evidence type="ECO:0000256" key="6">
    <source>
        <dbReference type="ARBA" id="ARBA00022989"/>
    </source>
</evidence>
<evidence type="ECO:0000256" key="5">
    <source>
        <dbReference type="ARBA" id="ARBA00022692"/>
    </source>
</evidence>
<proteinExistence type="inferred from homology"/>
<keyword evidence="6 9" id="KW-1133">Transmembrane helix</keyword>
<name>A0A097R776_HAFAL</name>
<evidence type="ECO:0000256" key="1">
    <source>
        <dbReference type="ARBA" id="ARBA00004429"/>
    </source>
</evidence>
<keyword evidence="7 9" id="KW-0472">Membrane</keyword>
<comment type="similarity">
    <text evidence="2">Belongs to the IgaA family.</text>
</comment>
<gene>
    <name evidence="10" type="ORF">AT03_20610</name>
</gene>
<evidence type="ECO:0000256" key="8">
    <source>
        <dbReference type="SAM" id="MobiDB-lite"/>
    </source>
</evidence>
<dbReference type="Proteomes" id="UP000029986">
    <property type="component" value="Chromosome"/>
</dbReference>
<evidence type="ECO:0000256" key="2">
    <source>
        <dbReference type="ARBA" id="ARBA00009494"/>
    </source>
</evidence>
<evidence type="ECO:0000256" key="9">
    <source>
        <dbReference type="SAM" id="Phobius"/>
    </source>
</evidence>
<comment type="subcellular location">
    <subcellularLocation>
        <location evidence="1">Cell inner membrane</location>
        <topology evidence="1">Multi-pass membrane protein</topology>
    </subcellularLocation>
</comment>
<keyword evidence="4" id="KW-0997">Cell inner membrane</keyword>
<evidence type="ECO:0000313" key="11">
    <source>
        <dbReference type="Proteomes" id="UP000029986"/>
    </source>
</evidence>
<dbReference type="PATRIC" id="fig|1453496.5.peg.4240"/>
<feature type="transmembrane region" description="Helical" evidence="9">
    <location>
        <begin position="337"/>
        <end position="356"/>
    </location>
</feature>
<feature type="transmembrane region" description="Helical" evidence="9">
    <location>
        <begin position="645"/>
        <end position="671"/>
    </location>
</feature>
<dbReference type="GO" id="GO:0005886">
    <property type="term" value="C:plasma membrane"/>
    <property type="evidence" value="ECO:0007669"/>
    <property type="project" value="UniProtKB-SubCell"/>
</dbReference>
<dbReference type="AlphaFoldDB" id="A0A097R776"/>
<evidence type="ECO:0000256" key="3">
    <source>
        <dbReference type="ARBA" id="ARBA00022475"/>
    </source>
</evidence>
<dbReference type="Pfam" id="PF07095">
    <property type="entry name" value="IgaA"/>
    <property type="match status" value="1"/>
</dbReference>
<dbReference type="KEGG" id="hav:AT03_20610"/>
<protein>
    <submittedName>
        <fullName evidence="10">Intracellular growth attenuator protein igaA</fullName>
    </submittedName>
</protein>
<feature type="region of interest" description="Disordered" evidence="8">
    <location>
        <begin position="158"/>
        <end position="177"/>
    </location>
</feature>
<keyword evidence="11" id="KW-1185">Reference proteome</keyword>
<evidence type="ECO:0000313" key="10">
    <source>
        <dbReference type="EMBL" id="AIU74566.1"/>
    </source>
</evidence>
<dbReference type="HOGENOM" id="CLU_014723_0_0_6"/>
<sequence>MSAPVIASILLILCLLIAGCAYWSKMKKSALLTTSFPFLKTKLRKLQKDELQAIEQYLNKLESPSGSSHAPMPVAQHRLMPQGDRVYPLVHAITRYELTTDDPNKRRYYLDNIEVHLPVFWEQYIADDNQLEVIKTHSIPLVISINGHSLVDAAQEDLLPPPDSTSSASIRQTESEKVELQGVRKETQLEYQLSQQGGIRESIVIVVALLMLYASLMSPNALMPWLLTVATGLIAWGIWRLYSRPSERDLKEIHCIRGIPKRWGLFGESNVGQINNVSLGTLDLIYPAHWQNYIQKDLGHKTDIEMYLSRHVVRQGRFLSLHDEVKNFPLQRWGRNIVLLGGALLTLTLLLTTQPLSIPFKLSSAWLHGTHSVDVNSVKSLAALPLHVGDTLNIQGTGMCRVPASYQDGVRYPFMPFDCSAIYWSNATPMSAPASDIVDNAAALLATVNRQLNANNEDQKVNPGLASAIQKSGMILLDDFADIVLRTEDLCAQQSECTRLKNSLVNLGNSKSWNALLKKAQNGGLDGVNVLLRPASAQLLSNIVNSAVSSFYYRETHQAAQSLTATPPGGFLIISDEGKQLVNHPQPAISLYDYTAIDQWRELESLSQQLLMTPFKASGVITELSTDANGTRHIMLHSEPDGLTLWRYILTCALLLAVTLIIIVNALMFMFRIQKSMNRIPEIQRYYDQCINHSIMPFDTAPRR</sequence>
<feature type="transmembrane region" description="Helical" evidence="9">
    <location>
        <begin position="198"/>
        <end position="216"/>
    </location>
</feature>
<feature type="transmembrane region" description="Helical" evidence="9">
    <location>
        <begin position="6"/>
        <end position="24"/>
    </location>
</feature>
<keyword evidence="3" id="KW-1003">Cell membrane</keyword>
<feature type="transmembrane region" description="Helical" evidence="9">
    <location>
        <begin position="222"/>
        <end position="242"/>
    </location>
</feature>
<keyword evidence="5 9" id="KW-0812">Transmembrane</keyword>
<organism evidence="10 11">
    <name type="scientific">Hafnia alvei FB1</name>
    <dbReference type="NCBI Taxonomy" id="1453496"/>
    <lineage>
        <taxon>Bacteria</taxon>
        <taxon>Pseudomonadati</taxon>
        <taxon>Pseudomonadota</taxon>
        <taxon>Gammaproteobacteria</taxon>
        <taxon>Enterobacterales</taxon>
        <taxon>Hafniaceae</taxon>
        <taxon>Hafnia</taxon>
    </lineage>
</organism>
<evidence type="ECO:0000256" key="4">
    <source>
        <dbReference type="ARBA" id="ARBA00022519"/>
    </source>
</evidence>
<dbReference type="EMBL" id="CP009706">
    <property type="protein sequence ID" value="AIU74566.1"/>
    <property type="molecule type" value="Genomic_DNA"/>
</dbReference>
<dbReference type="RefSeq" id="WP_025799301.1">
    <property type="nucleotide sequence ID" value="NZ_CP009706.1"/>
</dbReference>